<dbReference type="Pfam" id="PF01965">
    <property type="entry name" value="DJ-1_PfpI"/>
    <property type="match status" value="1"/>
</dbReference>
<name>A0A292ZLH2_SPHSA</name>
<dbReference type="PANTHER" id="PTHR48094:SF11">
    <property type="entry name" value="GLUTATHIONE-INDEPENDENT GLYOXALASE HSP31-RELATED"/>
    <property type="match status" value="1"/>
</dbReference>
<feature type="domain" description="DJ-1/PfpI" evidence="4">
    <location>
        <begin position="96"/>
        <end position="227"/>
    </location>
</feature>
<reference evidence="5 6" key="2">
    <citation type="journal article" date="2013" name="Environ. Sci. Technol.">
        <title>The 4-tert-butylphenol-utilizing bacterium Sphingobium fuliginis OMI can degrade bisphenols via phenolic ring hydroxylation and meta-cleavage pathway.</title>
        <authorList>
            <person name="Ogata Y."/>
            <person name="Goda S."/>
            <person name="Toyama T."/>
            <person name="Sei K."/>
            <person name="Ike M."/>
        </authorList>
    </citation>
    <scope>NUCLEOTIDE SEQUENCE [LARGE SCALE GENOMIC DNA]</scope>
    <source>
        <strain evidence="5 6">OMI</strain>
    </source>
</reference>
<dbReference type="AlphaFoldDB" id="A0A292ZLH2"/>
<evidence type="ECO:0000313" key="6">
    <source>
        <dbReference type="Proteomes" id="UP000221538"/>
    </source>
</evidence>
<gene>
    <name evidence="5" type="ORF">SFOMI_4299</name>
</gene>
<dbReference type="GO" id="GO:0005737">
    <property type="term" value="C:cytoplasm"/>
    <property type="evidence" value="ECO:0007669"/>
    <property type="project" value="TreeGrafter"/>
</dbReference>
<accession>A0A292ZLH2</accession>
<organism evidence="5 6">
    <name type="scientific">Sphingobium fuliginis (strain ATCC 27551)</name>
    <dbReference type="NCBI Taxonomy" id="336203"/>
    <lineage>
        <taxon>Bacteria</taxon>
        <taxon>Pseudomonadati</taxon>
        <taxon>Pseudomonadota</taxon>
        <taxon>Alphaproteobacteria</taxon>
        <taxon>Sphingomonadales</taxon>
        <taxon>Sphingomonadaceae</taxon>
        <taxon>Sphingobium</taxon>
    </lineage>
</organism>
<dbReference type="GO" id="GO:0019243">
    <property type="term" value="P:methylglyoxal catabolic process to D-lactate via S-lactoyl-glutathione"/>
    <property type="evidence" value="ECO:0007669"/>
    <property type="project" value="TreeGrafter"/>
</dbReference>
<dbReference type="GO" id="GO:0019172">
    <property type="term" value="F:glyoxalase III activity"/>
    <property type="evidence" value="ECO:0007669"/>
    <property type="project" value="TreeGrafter"/>
</dbReference>
<evidence type="ECO:0000259" key="4">
    <source>
        <dbReference type="Pfam" id="PF01965"/>
    </source>
</evidence>
<dbReference type="PANTHER" id="PTHR48094">
    <property type="entry name" value="PROTEIN/NUCLEIC ACID DEGLYCASE DJ-1-RELATED"/>
    <property type="match status" value="1"/>
</dbReference>
<dbReference type="EMBL" id="BEWI01000032">
    <property type="protein sequence ID" value="GAY23721.1"/>
    <property type="molecule type" value="Genomic_DNA"/>
</dbReference>
<dbReference type="CDD" id="cd03141">
    <property type="entry name" value="GATase1_Hsp31_like"/>
    <property type="match status" value="1"/>
</dbReference>
<sequence>MIMDRTGKILIVVTNVDQYDRVGFRTGLWLGELTHFWDAVEEHGFQSEIASPSGGWVPLDPQGLIMPEMGHNSRLGGDVTHHYRDRQFMDRLNHSLPLGEVSVADYDAIYLAGGHGTMWDFRSPELGRLLAEFHDSGKIVSAVCHGPVGFMEARLGDGRWLVQDRDLTAFSWAEEQADNREDIVPFNLEEELKARGARYTKAVLPFGKHVVEDGRLITGQNPASARGVGEAVAQALRKSAPPVHGDAAAI</sequence>
<evidence type="ECO:0000256" key="3">
    <source>
        <dbReference type="ARBA" id="ARBA00038493"/>
    </source>
</evidence>
<dbReference type="Proteomes" id="UP000221538">
    <property type="component" value="Unassembled WGS sequence"/>
</dbReference>
<dbReference type="SUPFAM" id="SSF52317">
    <property type="entry name" value="Class I glutamine amidotransferase-like"/>
    <property type="match status" value="1"/>
</dbReference>
<evidence type="ECO:0000256" key="2">
    <source>
        <dbReference type="ARBA" id="ARBA00023239"/>
    </source>
</evidence>
<comment type="caution">
    <text evidence="5">The sequence shown here is derived from an EMBL/GenBank/DDBJ whole genome shotgun (WGS) entry which is preliminary data.</text>
</comment>
<evidence type="ECO:0000256" key="1">
    <source>
        <dbReference type="ARBA" id="ARBA00023016"/>
    </source>
</evidence>
<proteinExistence type="inferred from homology"/>
<protein>
    <submittedName>
        <fullName evidence="5">ThiJ family protein</fullName>
    </submittedName>
</protein>
<evidence type="ECO:0000313" key="5">
    <source>
        <dbReference type="EMBL" id="GAY23721.1"/>
    </source>
</evidence>
<keyword evidence="2" id="KW-0456">Lyase</keyword>
<dbReference type="InterPro" id="IPR002818">
    <property type="entry name" value="DJ-1/PfpI"/>
</dbReference>
<comment type="similarity">
    <text evidence="3">Belongs to the peptidase C56 family. HSP31-like subfamily.</text>
</comment>
<dbReference type="Gene3D" id="3.40.50.880">
    <property type="match status" value="1"/>
</dbReference>
<dbReference type="InterPro" id="IPR050325">
    <property type="entry name" value="Prot/Nucl_acid_deglycase"/>
</dbReference>
<reference evidence="5 6" key="1">
    <citation type="journal article" date="2013" name="Biodegradation">
        <title>Occurrence of 4-tert-butylphenol (4-t-BP) biodegradation in an aquatic sample caused by the presence of Spirodela polyrrhiza and isolation of a 4-t-BP-utilizing bacterium.</title>
        <authorList>
            <person name="Ogata Y."/>
            <person name="Toyama T."/>
            <person name="Yu N."/>
            <person name="Wang X."/>
            <person name="Sei K."/>
            <person name="Ike M."/>
        </authorList>
    </citation>
    <scope>NUCLEOTIDE SEQUENCE [LARGE SCALE GENOMIC DNA]</scope>
    <source>
        <strain evidence="5 6">OMI</strain>
    </source>
</reference>
<dbReference type="InterPro" id="IPR029062">
    <property type="entry name" value="Class_I_gatase-like"/>
</dbReference>
<keyword evidence="1" id="KW-0346">Stress response</keyword>